<dbReference type="InterPro" id="IPR000868">
    <property type="entry name" value="Isochorismatase-like_dom"/>
</dbReference>
<accession>A0AAJ0BPR3</accession>
<feature type="domain" description="Isochorismatase-like" evidence="3">
    <location>
        <begin position="34"/>
        <end position="185"/>
    </location>
</feature>
<evidence type="ECO:0000313" key="5">
    <source>
        <dbReference type="Proteomes" id="UP001244011"/>
    </source>
</evidence>
<name>A0AAJ0BPR3_9PEZI</name>
<protein>
    <submittedName>
        <fullName evidence="4">Isochorismatase-like protein</fullName>
    </submittedName>
</protein>
<dbReference type="Pfam" id="PF00857">
    <property type="entry name" value="Isochorismatase"/>
    <property type="match status" value="1"/>
</dbReference>
<dbReference type="InterPro" id="IPR053152">
    <property type="entry name" value="Hydrolase_YcaC-like"/>
</dbReference>
<comment type="similarity">
    <text evidence="1">Belongs to the isochorismatase family.</text>
</comment>
<sequence length="242" mass="26290">MNFALLSAVLSALALSSVNAANKVPFERLDKNDTLLLIIDLQEGLFNLARDFDATLFRDSMIAHAAIGQAFDVPVIMTTSAQTGPNGPLPQEILDMYPNAPLIKRQGEVDAWDNSDFRAAVRATNKTQIVMAGIVTDVCTAFLALSLRAEGYSVWANIEASGTTTPLIRDISNQRMVDAGVNVVSLFSIVCDLMRDWRNVPGAVELLPWLDKYLPAYGYVARGHANAIRNGTIIPGQDKLPS</sequence>
<evidence type="ECO:0000313" key="4">
    <source>
        <dbReference type="EMBL" id="KAK1762046.1"/>
    </source>
</evidence>
<keyword evidence="2" id="KW-0732">Signal</keyword>
<keyword evidence="5" id="KW-1185">Reference proteome</keyword>
<dbReference type="Proteomes" id="UP001244011">
    <property type="component" value="Unassembled WGS sequence"/>
</dbReference>
<evidence type="ECO:0000259" key="3">
    <source>
        <dbReference type="Pfam" id="PF00857"/>
    </source>
</evidence>
<evidence type="ECO:0000256" key="2">
    <source>
        <dbReference type="SAM" id="SignalP"/>
    </source>
</evidence>
<proteinExistence type="inferred from homology"/>
<dbReference type="EMBL" id="MU839044">
    <property type="protein sequence ID" value="KAK1762046.1"/>
    <property type="molecule type" value="Genomic_DNA"/>
</dbReference>
<comment type="caution">
    <text evidence="4">The sequence shown here is derived from an EMBL/GenBank/DDBJ whole genome shotgun (WGS) entry which is preliminary data.</text>
</comment>
<dbReference type="SUPFAM" id="SSF52499">
    <property type="entry name" value="Isochorismatase-like hydrolases"/>
    <property type="match status" value="1"/>
</dbReference>
<reference evidence="4" key="1">
    <citation type="submission" date="2023-06" db="EMBL/GenBank/DDBJ databases">
        <title>Genome-scale phylogeny and comparative genomics of the fungal order Sordariales.</title>
        <authorList>
            <consortium name="Lawrence Berkeley National Laboratory"/>
            <person name="Hensen N."/>
            <person name="Bonometti L."/>
            <person name="Westerberg I."/>
            <person name="Brannstrom I.O."/>
            <person name="Guillou S."/>
            <person name="Cros-Aarteil S."/>
            <person name="Calhoun S."/>
            <person name="Haridas S."/>
            <person name="Kuo A."/>
            <person name="Mondo S."/>
            <person name="Pangilinan J."/>
            <person name="Riley R."/>
            <person name="Labutti K."/>
            <person name="Andreopoulos B."/>
            <person name="Lipzen A."/>
            <person name="Chen C."/>
            <person name="Yanf M."/>
            <person name="Daum C."/>
            <person name="Ng V."/>
            <person name="Clum A."/>
            <person name="Steindorff A."/>
            <person name="Ohm R."/>
            <person name="Martin F."/>
            <person name="Silar P."/>
            <person name="Natvig D."/>
            <person name="Lalanne C."/>
            <person name="Gautier V."/>
            <person name="Ament-Velasquez S.L."/>
            <person name="Kruys A."/>
            <person name="Hutchinson M.I."/>
            <person name="Powell A.J."/>
            <person name="Barry K."/>
            <person name="Miller A.N."/>
            <person name="Grigoriev I.V."/>
            <person name="Debuchy R."/>
            <person name="Gladieux P."/>
            <person name="Thoren M.H."/>
            <person name="Johannesson H."/>
        </authorList>
    </citation>
    <scope>NUCLEOTIDE SEQUENCE</scope>
    <source>
        <strain evidence="4">8032-3</strain>
    </source>
</reference>
<dbReference type="PANTHER" id="PTHR43559:SF3">
    <property type="entry name" value="HYDROLASE YCAC-RELATED"/>
    <property type="match status" value="1"/>
</dbReference>
<feature type="chain" id="PRO_5042581323" evidence="2">
    <location>
        <begin position="21"/>
        <end position="242"/>
    </location>
</feature>
<dbReference type="GeneID" id="85306554"/>
<dbReference type="RefSeq" id="XP_060278259.1">
    <property type="nucleotide sequence ID" value="XM_060423367.1"/>
</dbReference>
<feature type="signal peptide" evidence="2">
    <location>
        <begin position="1"/>
        <end position="20"/>
    </location>
</feature>
<dbReference type="Gene3D" id="3.40.50.850">
    <property type="entry name" value="Isochorismatase-like"/>
    <property type="match status" value="1"/>
</dbReference>
<evidence type="ECO:0000256" key="1">
    <source>
        <dbReference type="ARBA" id="ARBA00006336"/>
    </source>
</evidence>
<dbReference type="InterPro" id="IPR036380">
    <property type="entry name" value="Isochorismatase-like_sf"/>
</dbReference>
<organism evidence="4 5">
    <name type="scientific">Phialemonium atrogriseum</name>
    <dbReference type="NCBI Taxonomy" id="1093897"/>
    <lineage>
        <taxon>Eukaryota</taxon>
        <taxon>Fungi</taxon>
        <taxon>Dikarya</taxon>
        <taxon>Ascomycota</taxon>
        <taxon>Pezizomycotina</taxon>
        <taxon>Sordariomycetes</taxon>
        <taxon>Sordariomycetidae</taxon>
        <taxon>Cephalothecales</taxon>
        <taxon>Cephalothecaceae</taxon>
        <taxon>Phialemonium</taxon>
    </lineage>
</organism>
<dbReference type="AlphaFoldDB" id="A0AAJ0BPR3"/>
<gene>
    <name evidence="4" type="ORF">QBC33DRAFT_294313</name>
</gene>
<dbReference type="PANTHER" id="PTHR43559">
    <property type="entry name" value="HYDROLASE YCAC-RELATED"/>
    <property type="match status" value="1"/>
</dbReference>